<accession>A0A6C0D9E8</accession>
<dbReference type="Gene3D" id="3.60.40.10">
    <property type="entry name" value="PPM-type phosphatase domain"/>
    <property type="match status" value="1"/>
</dbReference>
<dbReference type="EMBL" id="MN739554">
    <property type="protein sequence ID" value="QHT12982.1"/>
    <property type="molecule type" value="Genomic_DNA"/>
</dbReference>
<sequence>MEFVEQQQDLMLSYLACKVKGLDKNQDIAYCGRANFEDSSKNYDWFVGCDGHGKIGNDNFIEILKKVDWTNIMRQENSLDALLYVIKDKKYNFQTGSTYYEAKIYNNRVEICSVGDSKIKVFVNKQIVYSTTPHNLKNQKERERLRERIEKGKMIIEKCENIPEMQNSNTIKFVKGEYYYFDNKNTKLAMTQSLGHNNITGLQPEKEVIHFEEGLEVQVIGGSDGLWDVVMENEVYDKDVDTLLTLAESRWIGEWNIDWNGELYQDKFPIYDDITVCICKNNFEQNKKF</sequence>
<evidence type="ECO:0000259" key="1">
    <source>
        <dbReference type="PROSITE" id="PS51746"/>
    </source>
</evidence>
<dbReference type="InterPro" id="IPR001932">
    <property type="entry name" value="PPM-type_phosphatase-like_dom"/>
</dbReference>
<dbReference type="InterPro" id="IPR036457">
    <property type="entry name" value="PPM-type-like_dom_sf"/>
</dbReference>
<protein>
    <recommendedName>
        <fullName evidence="1">PPM-type phosphatase domain-containing protein</fullName>
    </recommendedName>
</protein>
<dbReference type="Pfam" id="PF00481">
    <property type="entry name" value="PP2C"/>
    <property type="match status" value="1"/>
</dbReference>
<proteinExistence type="predicted"/>
<evidence type="ECO:0000313" key="2">
    <source>
        <dbReference type="EMBL" id="QHT12982.1"/>
    </source>
</evidence>
<dbReference type="SMART" id="SM00332">
    <property type="entry name" value="PP2Cc"/>
    <property type="match status" value="1"/>
</dbReference>
<reference evidence="2" key="1">
    <citation type="journal article" date="2020" name="Nature">
        <title>Giant virus diversity and host interactions through global metagenomics.</title>
        <authorList>
            <person name="Schulz F."/>
            <person name="Roux S."/>
            <person name="Paez-Espino D."/>
            <person name="Jungbluth S."/>
            <person name="Walsh D.A."/>
            <person name="Denef V.J."/>
            <person name="McMahon K.D."/>
            <person name="Konstantinidis K.T."/>
            <person name="Eloe-Fadrosh E.A."/>
            <person name="Kyrpides N.C."/>
            <person name="Woyke T."/>
        </authorList>
    </citation>
    <scope>NUCLEOTIDE SEQUENCE</scope>
    <source>
        <strain evidence="2">GVMAG-M-3300023174-130</strain>
    </source>
</reference>
<dbReference type="PROSITE" id="PS51746">
    <property type="entry name" value="PPM_2"/>
    <property type="match status" value="1"/>
</dbReference>
<name>A0A6C0D9E8_9ZZZZ</name>
<dbReference type="AlphaFoldDB" id="A0A6C0D9E8"/>
<feature type="domain" description="PPM-type phosphatase" evidence="1">
    <location>
        <begin position="19"/>
        <end position="281"/>
    </location>
</feature>
<dbReference type="SUPFAM" id="SSF81606">
    <property type="entry name" value="PP2C-like"/>
    <property type="match status" value="1"/>
</dbReference>
<organism evidence="2">
    <name type="scientific">viral metagenome</name>
    <dbReference type="NCBI Taxonomy" id="1070528"/>
    <lineage>
        <taxon>unclassified sequences</taxon>
        <taxon>metagenomes</taxon>
        <taxon>organismal metagenomes</taxon>
    </lineage>
</organism>